<organism evidence="2 3">
    <name type="scientific">Candidozyma auris</name>
    <name type="common">Yeast</name>
    <name type="synonym">Candida auris</name>
    <dbReference type="NCBI Taxonomy" id="498019"/>
    <lineage>
        <taxon>Eukaryota</taxon>
        <taxon>Fungi</taxon>
        <taxon>Dikarya</taxon>
        <taxon>Ascomycota</taxon>
        <taxon>Saccharomycotina</taxon>
        <taxon>Pichiomycetes</taxon>
        <taxon>Metschnikowiaceae</taxon>
        <taxon>Candidozyma</taxon>
    </lineage>
</organism>
<keyword evidence="1" id="KW-0732">Signal</keyword>
<evidence type="ECO:0000313" key="2">
    <source>
        <dbReference type="EMBL" id="KNE00075.1"/>
    </source>
</evidence>
<feature type="chain" id="PRO_5005545494" description="Secreted protein" evidence="1">
    <location>
        <begin position="32"/>
        <end position="108"/>
    </location>
</feature>
<dbReference type="Proteomes" id="UP000037122">
    <property type="component" value="Unassembled WGS sequence"/>
</dbReference>
<reference evidence="3" key="1">
    <citation type="journal article" date="2015" name="BMC Genomics">
        <title>Draft genome of a commonly misdiagnosed multidrug resistant pathogen Candida auris.</title>
        <authorList>
            <person name="Chatterjee S."/>
            <person name="Alampalli S.V."/>
            <person name="Nageshan R.K."/>
            <person name="Chettiar S.T."/>
            <person name="Joshi S."/>
            <person name="Tatu U.S."/>
        </authorList>
    </citation>
    <scope>NUCLEOTIDE SEQUENCE [LARGE SCALE GENOMIC DNA]</scope>
    <source>
        <strain evidence="3">6684</strain>
    </source>
</reference>
<sequence length="108" mass="12760">MMMKGMKSWADMTICAMEMLMLYLCFSPRHTAPFVDVFYIWLPAQQSVHKLRDSMSSLFAATMVNPRRFPDSRPLRALTTRRERMLLGYKFFPFPNLCDFGGWIYTSR</sequence>
<gene>
    <name evidence="2" type="ORF">QG37_03022</name>
</gene>
<name>A0A0L0P1C7_CANAR</name>
<feature type="signal peptide" evidence="1">
    <location>
        <begin position="1"/>
        <end position="31"/>
    </location>
</feature>
<accession>A0A0L0P1C7</accession>
<proteinExistence type="predicted"/>
<protein>
    <recommendedName>
        <fullName evidence="4">Secreted protein</fullName>
    </recommendedName>
</protein>
<evidence type="ECO:0000256" key="1">
    <source>
        <dbReference type="SAM" id="SignalP"/>
    </source>
</evidence>
<dbReference type="EMBL" id="LGST01000020">
    <property type="protein sequence ID" value="KNE00075.1"/>
    <property type="molecule type" value="Genomic_DNA"/>
</dbReference>
<dbReference type="VEuPathDB" id="FungiDB:QG37_03022"/>
<evidence type="ECO:0008006" key="4">
    <source>
        <dbReference type="Google" id="ProtNLM"/>
    </source>
</evidence>
<evidence type="ECO:0000313" key="3">
    <source>
        <dbReference type="Proteomes" id="UP000037122"/>
    </source>
</evidence>
<comment type="caution">
    <text evidence="2">The sequence shown here is derived from an EMBL/GenBank/DDBJ whole genome shotgun (WGS) entry which is preliminary data.</text>
</comment>
<dbReference type="AlphaFoldDB" id="A0A0L0P1C7"/>